<evidence type="ECO:0000313" key="1">
    <source>
        <dbReference type="EMBL" id="MDH2135318.1"/>
    </source>
</evidence>
<dbReference type="SUPFAM" id="SSF53474">
    <property type="entry name" value="alpha/beta-Hydrolases"/>
    <property type="match status" value="1"/>
</dbReference>
<comment type="caution">
    <text evidence="1">The sequence shown here is derived from an EMBL/GenBank/DDBJ whole genome shotgun (WGS) entry which is preliminary data.</text>
</comment>
<reference evidence="1" key="1">
    <citation type="submission" date="2022-09" db="EMBL/GenBank/DDBJ databases">
        <title>Intensive care unit water sources are persistently colonized with multi-drug resistant bacteria and are the site of extensive horizontal gene transfer of antibiotic resistance genes.</title>
        <authorList>
            <person name="Diorio-Toth L."/>
        </authorList>
    </citation>
    <scope>NUCLEOTIDE SEQUENCE</scope>
    <source>
        <strain evidence="1">GD03659</strain>
    </source>
</reference>
<accession>A0AA42X2N8</accession>
<dbReference type="AlphaFoldDB" id="A0AA42X2N8"/>
<proteinExistence type="predicted"/>
<protein>
    <recommendedName>
        <fullName evidence="3">Alpha/beta hydrolase</fullName>
    </recommendedName>
</protein>
<sequence length="357" mass="37876">RMSKGMKRSVELKIDVSEAAALGMAAHVAITVHLPDMTALANPKTVCFAFPGGGYCRRYYSFDMPDGSGGGEAGFHCERGWIFVACDHLGFGESTIPEGNALNLDNVAAANDAMVRQVMARLEAGTLVDGLDPIVDATCLGIGQSMGGCFTVVAQGNHQTFHGIGVLGYSGVHTVVPTRPGQPPAAWPWISRRSSLDAPHVLNAAALAQAPGVTLGDAEALQAAARAGEHPFQWSFHHDDEPADIVTLDMKASAGLVDPLPEWRSATTPPCGVYMVAPGAVALEAAVVRVPVLIAMGERDVVPDPLGEPRAYKSAEDVQLFICPRMAHMHNFAPTRVRFWERIHNWGDGVAAQRGLG</sequence>
<dbReference type="EMBL" id="JAOCKX010000111">
    <property type="protein sequence ID" value="MDH2135318.1"/>
    <property type="molecule type" value="Genomic_DNA"/>
</dbReference>
<feature type="non-terminal residue" evidence="1">
    <location>
        <position position="1"/>
    </location>
</feature>
<name>A0AA42X2N8_SPHYA</name>
<evidence type="ECO:0008006" key="3">
    <source>
        <dbReference type="Google" id="ProtNLM"/>
    </source>
</evidence>
<organism evidence="1 2">
    <name type="scientific">Sphingobium yanoikuyae</name>
    <name type="common">Sphingomonas yanoikuyae</name>
    <dbReference type="NCBI Taxonomy" id="13690"/>
    <lineage>
        <taxon>Bacteria</taxon>
        <taxon>Pseudomonadati</taxon>
        <taxon>Pseudomonadota</taxon>
        <taxon>Alphaproteobacteria</taxon>
        <taxon>Sphingomonadales</taxon>
        <taxon>Sphingomonadaceae</taxon>
        <taxon>Sphingobium</taxon>
    </lineage>
</organism>
<dbReference type="RefSeq" id="WP_279776420.1">
    <property type="nucleotide sequence ID" value="NZ_JAOCKX010000111.1"/>
</dbReference>
<gene>
    <name evidence="1" type="ORF">N5J77_29810</name>
</gene>
<dbReference type="InterPro" id="IPR029058">
    <property type="entry name" value="AB_hydrolase_fold"/>
</dbReference>
<dbReference type="Proteomes" id="UP001162318">
    <property type="component" value="Unassembled WGS sequence"/>
</dbReference>
<dbReference type="Gene3D" id="3.40.50.1820">
    <property type="entry name" value="alpha/beta hydrolase"/>
    <property type="match status" value="1"/>
</dbReference>
<evidence type="ECO:0000313" key="2">
    <source>
        <dbReference type="Proteomes" id="UP001162318"/>
    </source>
</evidence>